<feature type="transmembrane region" description="Helical" evidence="6">
    <location>
        <begin position="64"/>
        <end position="82"/>
    </location>
</feature>
<proteinExistence type="predicted"/>
<dbReference type="EMBL" id="DTAI01000221">
    <property type="protein sequence ID" value="HGN37382.1"/>
    <property type="molecule type" value="Genomic_DNA"/>
</dbReference>
<evidence type="ECO:0000259" key="7">
    <source>
        <dbReference type="PROSITE" id="PS50850"/>
    </source>
</evidence>
<keyword evidence="2" id="KW-1003">Cell membrane</keyword>
<dbReference type="EMBL" id="DTBZ01000064">
    <property type="protein sequence ID" value="HGQ17894.1"/>
    <property type="molecule type" value="Genomic_DNA"/>
</dbReference>
<evidence type="ECO:0000256" key="3">
    <source>
        <dbReference type="ARBA" id="ARBA00022692"/>
    </source>
</evidence>
<dbReference type="PROSITE" id="PS50850">
    <property type="entry name" value="MFS"/>
    <property type="match status" value="1"/>
</dbReference>
<dbReference type="Pfam" id="PF07690">
    <property type="entry name" value="MFS_1"/>
    <property type="match status" value="1"/>
</dbReference>
<organism evidence="8">
    <name type="scientific">Ignisphaera aggregans</name>
    <dbReference type="NCBI Taxonomy" id="334771"/>
    <lineage>
        <taxon>Archaea</taxon>
        <taxon>Thermoproteota</taxon>
        <taxon>Thermoprotei</taxon>
        <taxon>Desulfurococcales</taxon>
        <taxon>Desulfurococcaceae</taxon>
        <taxon>Ignisphaera</taxon>
    </lineage>
</organism>
<comment type="caution">
    <text evidence="8">The sequence shown here is derived from an EMBL/GenBank/DDBJ whole genome shotgun (WGS) entry which is preliminary data.</text>
</comment>
<sequence length="390" mass="42431">MEKKILIVFVLLGLVSLAADMVYEGARSASGAYLEYLKAPPIASSIVGVGEFIGYILRFVSGAVASYLGSSAVFWGFVALGYAMNVLLLPFLAFTGIWWIATLLYLVERIGKGLRAPVRDAILAEVTEGIGKGKGFGLHEVMDQVGALAGPLLFAYMLIHYGYSNAFLVLLIPGTLAMAFVFTAWFLYPRIKSVEIPSRRISFRGMGRRFWLYVSSMALQSLGFIHWAIVSYFLKYWGVLGDAEIALLYAIAMGVDAIVAFPIGYLYDVVKFRSLYIAPITTLAIVPLLTTRVAALAYAAAVLWGVTMGISETIMRASIADIVGRDRLAMAYGVFGMLYGVSWGIGGFVLTSLLQISAPLVVGYTVATQMLSLTILTILNRQSSSERPQH</sequence>
<evidence type="ECO:0000313" key="8">
    <source>
        <dbReference type="EMBL" id="HGN37382.1"/>
    </source>
</evidence>
<feature type="transmembrane region" description="Helical" evidence="6">
    <location>
        <begin position="356"/>
        <end position="379"/>
    </location>
</feature>
<name>A0A7J3I9Q7_9CREN</name>
<dbReference type="PANTHER" id="PTHR42688:SF1">
    <property type="entry name" value="BLR5212 PROTEIN"/>
    <property type="match status" value="1"/>
</dbReference>
<feature type="transmembrane region" description="Helical" evidence="6">
    <location>
        <begin position="329"/>
        <end position="350"/>
    </location>
</feature>
<comment type="subcellular location">
    <subcellularLocation>
        <location evidence="1">Cell membrane</location>
        <topology evidence="1">Multi-pass membrane protein</topology>
    </subcellularLocation>
</comment>
<feature type="transmembrane region" description="Helical" evidence="6">
    <location>
        <begin position="296"/>
        <end position="317"/>
    </location>
</feature>
<dbReference type="InterPro" id="IPR052425">
    <property type="entry name" value="Uncharacterized_MFS-type"/>
</dbReference>
<dbReference type="AlphaFoldDB" id="A0A7J3I9Q7"/>
<feature type="transmembrane region" description="Helical" evidence="6">
    <location>
        <begin position="210"/>
        <end position="234"/>
    </location>
</feature>
<keyword evidence="4 6" id="KW-1133">Transmembrane helix</keyword>
<keyword evidence="5 6" id="KW-0472">Membrane</keyword>
<gene>
    <name evidence="8" type="ORF">ENT87_07555</name>
    <name evidence="9" type="ORF">ENU30_02775</name>
</gene>
<evidence type="ECO:0000256" key="6">
    <source>
        <dbReference type="SAM" id="Phobius"/>
    </source>
</evidence>
<evidence type="ECO:0000313" key="9">
    <source>
        <dbReference type="EMBL" id="HGQ17894.1"/>
    </source>
</evidence>
<feature type="transmembrane region" description="Helical" evidence="6">
    <location>
        <begin position="246"/>
        <end position="267"/>
    </location>
</feature>
<feature type="transmembrane region" description="Helical" evidence="6">
    <location>
        <begin position="274"/>
        <end position="290"/>
    </location>
</feature>
<dbReference type="InterPro" id="IPR020846">
    <property type="entry name" value="MFS_dom"/>
</dbReference>
<reference evidence="8" key="1">
    <citation type="journal article" date="2020" name="mSystems">
        <title>Genome- and Community-Level Interaction Insights into Carbon Utilization and Element Cycling Functions of Hydrothermarchaeota in Hydrothermal Sediment.</title>
        <authorList>
            <person name="Zhou Z."/>
            <person name="Liu Y."/>
            <person name="Xu W."/>
            <person name="Pan J."/>
            <person name="Luo Z.H."/>
            <person name="Li M."/>
        </authorList>
    </citation>
    <scope>NUCLEOTIDE SEQUENCE [LARGE SCALE GENOMIC DNA]</scope>
    <source>
        <strain evidence="8">SpSt-618</strain>
        <strain evidence="9">SpSt-657</strain>
    </source>
</reference>
<evidence type="ECO:0000256" key="1">
    <source>
        <dbReference type="ARBA" id="ARBA00004651"/>
    </source>
</evidence>
<dbReference type="GO" id="GO:0022857">
    <property type="term" value="F:transmembrane transporter activity"/>
    <property type="evidence" value="ECO:0007669"/>
    <property type="project" value="InterPro"/>
</dbReference>
<evidence type="ECO:0000256" key="4">
    <source>
        <dbReference type="ARBA" id="ARBA00022989"/>
    </source>
</evidence>
<dbReference type="Gene3D" id="1.20.1250.20">
    <property type="entry name" value="MFS general substrate transporter like domains"/>
    <property type="match status" value="2"/>
</dbReference>
<feature type="transmembrane region" description="Helical" evidence="6">
    <location>
        <begin position="167"/>
        <end position="189"/>
    </location>
</feature>
<dbReference type="SUPFAM" id="SSF103473">
    <property type="entry name" value="MFS general substrate transporter"/>
    <property type="match status" value="1"/>
</dbReference>
<dbReference type="InterPro" id="IPR011701">
    <property type="entry name" value="MFS"/>
</dbReference>
<evidence type="ECO:0000256" key="2">
    <source>
        <dbReference type="ARBA" id="ARBA00022475"/>
    </source>
</evidence>
<feature type="domain" description="Major facilitator superfamily (MFS) profile" evidence="7">
    <location>
        <begin position="1"/>
        <end position="192"/>
    </location>
</feature>
<protein>
    <submittedName>
        <fullName evidence="8">MFS transporter</fullName>
    </submittedName>
</protein>
<dbReference type="InterPro" id="IPR036259">
    <property type="entry name" value="MFS_trans_sf"/>
</dbReference>
<evidence type="ECO:0000256" key="5">
    <source>
        <dbReference type="ARBA" id="ARBA00023136"/>
    </source>
</evidence>
<dbReference type="GO" id="GO:0005886">
    <property type="term" value="C:plasma membrane"/>
    <property type="evidence" value="ECO:0007669"/>
    <property type="project" value="UniProtKB-SubCell"/>
</dbReference>
<feature type="transmembrane region" description="Helical" evidence="6">
    <location>
        <begin position="88"/>
        <end position="107"/>
    </location>
</feature>
<accession>A0A7J3I9Q7</accession>
<dbReference type="CDD" id="cd17370">
    <property type="entry name" value="MFS_MJ1317_like"/>
    <property type="match status" value="1"/>
</dbReference>
<keyword evidence="3 6" id="KW-0812">Transmembrane</keyword>
<dbReference type="PANTHER" id="PTHR42688">
    <property type="entry name" value="CONSERVED PROTEIN"/>
    <property type="match status" value="1"/>
</dbReference>